<dbReference type="Gramene" id="KOM40331">
    <property type="protein sequence ID" value="KOM40331"/>
    <property type="gene ID" value="LR48_Vigan04g052900"/>
</dbReference>
<organism evidence="2 3">
    <name type="scientific">Phaseolus angularis</name>
    <name type="common">Azuki bean</name>
    <name type="synonym">Vigna angularis</name>
    <dbReference type="NCBI Taxonomy" id="3914"/>
    <lineage>
        <taxon>Eukaryota</taxon>
        <taxon>Viridiplantae</taxon>
        <taxon>Streptophyta</taxon>
        <taxon>Embryophyta</taxon>
        <taxon>Tracheophyta</taxon>
        <taxon>Spermatophyta</taxon>
        <taxon>Magnoliopsida</taxon>
        <taxon>eudicotyledons</taxon>
        <taxon>Gunneridae</taxon>
        <taxon>Pentapetalae</taxon>
        <taxon>rosids</taxon>
        <taxon>fabids</taxon>
        <taxon>Fabales</taxon>
        <taxon>Fabaceae</taxon>
        <taxon>Papilionoideae</taxon>
        <taxon>50 kb inversion clade</taxon>
        <taxon>NPAAA clade</taxon>
        <taxon>indigoferoid/millettioid clade</taxon>
        <taxon>Phaseoleae</taxon>
        <taxon>Vigna</taxon>
    </lineage>
</organism>
<evidence type="ECO:0000256" key="1">
    <source>
        <dbReference type="SAM" id="MobiDB-lite"/>
    </source>
</evidence>
<dbReference type="AlphaFoldDB" id="A0A0L9UC94"/>
<protein>
    <submittedName>
        <fullName evidence="2">Uncharacterized protein</fullName>
    </submittedName>
</protein>
<evidence type="ECO:0000313" key="3">
    <source>
        <dbReference type="Proteomes" id="UP000053144"/>
    </source>
</evidence>
<evidence type="ECO:0000313" key="2">
    <source>
        <dbReference type="EMBL" id="KOM40331.1"/>
    </source>
</evidence>
<reference evidence="3" key="1">
    <citation type="journal article" date="2015" name="Proc. Natl. Acad. Sci. U.S.A.">
        <title>Genome sequencing of adzuki bean (Vigna angularis) provides insight into high starch and low fat accumulation and domestication.</title>
        <authorList>
            <person name="Yang K."/>
            <person name="Tian Z."/>
            <person name="Chen C."/>
            <person name="Luo L."/>
            <person name="Zhao B."/>
            <person name="Wang Z."/>
            <person name="Yu L."/>
            <person name="Li Y."/>
            <person name="Sun Y."/>
            <person name="Li W."/>
            <person name="Chen Y."/>
            <person name="Li Y."/>
            <person name="Zhang Y."/>
            <person name="Ai D."/>
            <person name="Zhao J."/>
            <person name="Shang C."/>
            <person name="Ma Y."/>
            <person name="Wu B."/>
            <person name="Wang M."/>
            <person name="Gao L."/>
            <person name="Sun D."/>
            <person name="Zhang P."/>
            <person name="Guo F."/>
            <person name="Wang W."/>
            <person name="Li Y."/>
            <person name="Wang J."/>
            <person name="Varshney R.K."/>
            <person name="Wang J."/>
            <person name="Ling H.Q."/>
            <person name="Wan P."/>
        </authorList>
    </citation>
    <scope>NUCLEOTIDE SEQUENCE</scope>
    <source>
        <strain evidence="3">cv. Jingnong 6</strain>
    </source>
</reference>
<feature type="region of interest" description="Disordered" evidence="1">
    <location>
        <begin position="1"/>
        <end position="41"/>
    </location>
</feature>
<dbReference type="Proteomes" id="UP000053144">
    <property type="component" value="Chromosome 4"/>
</dbReference>
<gene>
    <name evidence="2" type="ORF">LR48_Vigan04g052900</name>
</gene>
<sequence>MSKVERSRGKALSVNVEDREGVEELGDTGSTSKSDPEQRAEEVDVVGALVDEIPWETCEEVKDEARLEVPDDDLVVVEDQGE</sequence>
<proteinExistence type="predicted"/>
<dbReference type="EMBL" id="CM003374">
    <property type="protein sequence ID" value="KOM40331.1"/>
    <property type="molecule type" value="Genomic_DNA"/>
</dbReference>
<name>A0A0L9UC94_PHAAN</name>
<accession>A0A0L9UC94</accession>